<comment type="caution">
    <text evidence="2">The sequence shown here is derived from an EMBL/GenBank/DDBJ whole genome shotgun (WGS) entry which is preliminary data.</text>
</comment>
<feature type="region of interest" description="Disordered" evidence="1">
    <location>
        <begin position="244"/>
        <end position="304"/>
    </location>
</feature>
<feature type="region of interest" description="Disordered" evidence="1">
    <location>
        <begin position="106"/>
        <end position="136"/>
    </location>
</feature>
<evidence type="ECO:0000313" key="2">
    <source>
        <dbReference type="EMBL" id="MBW0554603.1"/>
    </source>
</evidence>
<name>A0A9Q3J1V7_9BASI</name>
<dbReference type="Proteomes" id="UP000765509">
    <property type="component" value="Unassembled WGS sequence"/>
</dbReference>
<keyword evidence="3" id="KW-1185">Reference proteome</keyword>
<accession>A0A9Q3J1V7</accession>
<organism evidence="2 3">
    <name type="scientific">Austropuccinia psidii MF-1</name>
    <dbReference type="NCBI Taxonomy" id="1389203"/>
    <lineage>
        <taxon>Eukaryota</taxon>
        <taxon>Fungi</taxon>
        <taxon>Dikarya</taxon>
        <taxon>Basidiomycota</taxon>
        <taxon>Pucciniomycotina</taxon>
        <taxon>Pucciniomycetes</taxon>
        <taxon>Pucciniales</taxon>
        <taxon>Sphaerophragmiaceae</taxon>
        <taxon>Austropuccinia</taxon>
    </lineage>
</organism>
<evidence type="ECO:0000313" key="3">
    <source>
        <dbReference type="Proteomes" id="UP000765509"/>
    </source>
</evidence>
<gene>
    <name evidence="2" type="ORF">O181_094318</name>
</gene>
<sequence>MSSKLTELTKSSPALPPSVLCGSGVFSQLSSPSMASSGHFDPSQTHGGFRAVEVLDPACTECLARGKDCFQHYNPQSSKCHFCFIGTKPCHRTGVTSSNVRRNLWSRKDGPFGQEFPIPEEPTPDATSGFSELTGSRERDVARWTNVGGPIPVDGRPIYSSSEVPVSRSNTEGVVKVVKRIRRIEDSPTDPDAEGSDELYGEEVQVVPHLIGHPSRNYSTQPLANRFQSQVIPRTPRTFQPILASIPTTIPPPSPSTSHDRPALDPEVGPSPVQQSRNSPITTSHQLQPVASSRRRRDGLSPLPFPAAQVFHRREHWPIRVTREDPNAASENQDAVARLFRRVDRNSREVIMYANDRTIPGTASEEMAAKFAWYEDELINDFQRAFDDLGRDN</sequence>
<dbReference type="AlphaFoldDB" id="A0A9Q3J1V7"/>
<proteinExistence type="predicted"/>
<feature type="compositionally biased region" description="Polar residues" evidence="1">
    <location>
        <begin position="272"/>
        <end position="291"/>
    </location>
</feature>
<feature type="compositionally biased region" description="Polar residues" evidence="1">
    <location>
        <begin position="125"/>
        <end position="134"/>
    </location>
</feature>
<dbReference type="EMBL" id="AVOT02061335">
    <property type="protein sequence ID" value="MBW0554603.1"/>
    <property type="molecule type" value="Genomic_DNA"/>
</dbReference>
<protein>
    <submittedName>
        <fullName evidence="2">Uncharacterized protein</fullName>
    </submittedName>
</protein>
<reference evidence="2" key="1">
    <citation type="submission" date="2021-03" db="EMBL/GenBank/DDBJ databases">
        <title>Draft genome sequence of rust myrtle Austropuccinia psidii MF-1, a brazilian biotype.</title>
        <authorList>
            <person name="Quecine M.C."/>
            <person name="Pachon D.M.R."/>
            <person name="Bonatelli M.L."/>
            <person name="Correr F.H."/>
            <person name="Franceschini L.M."/>
            <person name="Leite T.F."/>
            <person name="Margarido G.R.A."/>
            <person name="Almeida C.A."/>
            <person name="Ferrarezi J.A."/>
            <person name="Labate C.A."/>
        </authorList>
    </citation>
    <scope>NUCLEOTIDE SEQUENCE</scope>
    <source>
        <strain evidence="2">MF-1</strain>
    </source>
</reference>
<evidence type="ECO:0000256" key="1">
    <source>
        <dbReference type="SAM" id="MobiDB-lite"/>
    </source>
</evidence>